<evidence type="ECO:0000256" key="13">
    <source>
        <dbReference type="SAM" id="Phobius"/>
    </source>
</evidence>
<dbReference type="PROSITE" id="PS50893">
    <property type="entry name" value="ABC_TRANSPORTER_2"/>
    <property type="match status" value="1"/>
</dbReference>
<dbReference type="RefSeq" id="WP_345097425.1">
    <property type="nucleotide sequence ID" value="NZ_BAABIY010000097.1"/>
</dbReference>
<dbReference type="NCBIfam" id="NF010178">
    <property type="entry name" value="PRK13657.1"/>
    <property type="match status" value="1"/>
</dbReference>
<comment type="caution">
    <text evidence="16">The sequence shown here is derived from an EMBL/GenBank/DDBJ whole genome shotgun (WGS) entry which is preliminary data.</text>
</comment>
<dbReference type="Gene3D" id="3.40.50.300">
    <property type="entry name" value="P-loop containing nucleotide triphosphate hydrolases"/>
    <property type="match status" value="1"/>
</dbReference>
<dbReference type="Proteomes" id="UP001501525">
    <property type="component" value="Unassembled WGS sequence"/>
</dbReference>
<keyword evidence="17" id="KW-1185">Reference proteome</keyword>
<keyword evidence="12 13" id="KW-0472">Membrane</keyword>
<feature type="transmembrane region" description="Helical" evidence="13">
    <location>
        <begin position="136"/>
        <end position="152"/>
    </location>
</feature>
<dbReference type="Gene3D" id="1.20.1560.10">
    <property type="entry name" value="ABC transporter type 1, transmembrane domain"/>
    <property type="match status" value="1"/>
</dbReference>
<dbReference type="SUPFAM" id="SSF52540">
    <property type="entry name" value="P-loop containing nucleoside triphosphate hydrolases"/>
    <property type="match status" value="1"/>
</dbReference>
<dbReference type="NCBIfam" id="TIGR01192">
    <property type="entry name" value="chvA"/>
    <property type="match status" value="1"/>
</dbReference>
<dbReference type="SUPFAM" id="SSF90123">
    <property type="entry name" value="ABC transporter transmembrane region"/>
    <property type="match status" value="1"/>
</dbReference>
<evidence type="ECO:0000256" key="11">
    <source>
        <dbReference type="ARBA" id="ARBA00022989"/>
    </source>
</evidence>
<dbReference type="PROSITE" id="PS50929">
    <property type="entry name" value="ABC_TM1F"/>
    <property type="match status" value="1"/>
</dbReference>
<evidence type="ECO:0000256" key="3">
    <source>
        <dbReference type="ARBA" id="ARBA00022448"/>
    </source>
</evidence>
<dbReference type="GO" id="GO:0005524">
    <property type="term" value="F:ATP binding"/>
    <property type="evidence" value="ECO:0007669"/>
    <property type="project" value="UniProtKB-KW"/>
</dbReference>
<feature type="transmembrane region" description="Helical" evidence="13">
    <location>
        <begin position="20"/>
        <end position="42"/>
    </location>
</feature>
<evidence type="ECO:0000256" key="12">
    <source>
        <dbReference type="ARBA" id="ARBA00023136"/>
    </source>
</evidence>
<feature type="transmembrane region" description="Helical" evidence="13">
    <location>
        <begin position="158"/>
        <end position="177"/>
    </location>
</feature>
<dbReference type="InterPro" id="IPR036640">
    <property type="entry name" value="ABC1_TM_sf"/>
</dbReference>
<keyword evidence="6" id="KW-0762">Sugar transport</keyword>
<keyword evidence="11 13" id="KW-1133">Transmembrane helix</keyword>
<evidence type="ECO:0000259" key="15">
    <source>
        <dbReference type="PROSITE" id="PS50929"/>
    </source>
</evidence>
<dbReference type="EMBL" id="BAABIY010000097">
    <property type="protein sequence ID" value="GAA5102899.1"/>
    <property type="molecule type" value="Genomic_DNA"/>
</dbReference>
<protein>
    <submittedName>
        <fullName evidence="16">Glucan ABC transporter ATP-binding protein/ permease</fullName>
    </submittedName>
</protein>
<dbReference type="Pfam" id="PF00005">
    <property type="entry name" value="ABC_tran"/>
    <property type="match status" value="1"/>
</dbReference>
<keyword evidence="9 16" id="KW-0067">ATP-binding</keyword>
<comment type="similarity">
    <text evidence="2">Belongs to the ABC transporter superfamily.</text>
</comment>
<proteinExistence type="inferred from homology"/>
<comment type="subcellular location">
    <subcellularLocation>
        <location evidence="1">Cell membrane</location>
        <topology evidence="1">Multi-pass membrane protein</topology>
    </subcellularLocation>
</comment>
<evidence type="ECO:0000256" key="8">
    <source>
        <dbReference type="ARBA" id="ARBA00022741"/>
    </source>
</evidence>
<keyword evidence="3" id="KW-0813">Transport</keyword>
<evidence type="ECO:0000259" key="14">
    <source>
        <dbReference type="PROSITE" id="PS50893"/>
    </source>
</evidence>
<name>A0ABP9MVY9_9HYPH</name>
<dbReference type="PROSITE" id="PS00211">
    <property type="entry name" value="ABC_TRANSPORTER_1"/>
    <property type="match status" value="1"/>
</dbReference>
<dbReference type="CDD" id="cd18562">
    <property type="entry name" value="ABC_6TM_NdvA_beta-glucan_exporter_like"/>
    <property type="match status" value="1"/>
</dbReference>
<dbReference type="InterPro" id="IPR003593">
    <property type="entry name" value="AAA+_ATPase"/>
</dbReference>
<accession>A0ABP9MVY9</accession>
<feature type="transmembrane region" description="Helical" evidence="13">
    <location>
        <begin position="248"/>
        <end position="266"/>
    </location>
</feature>
<reference evidence="17" key="1">
    <citation type="journal article" date="2019" name="Int. J. Syst. Evol. Microbiol.">
        <title>The Global Catalogue of Microorganisms (GCM) 10K type strain sequencing project: providing services to taxonomists for standard genome sequencing and annotation.</title>
        <authorList>
            <consortium name="The Broad Institute Genomics Platform"/>
            <consortium name="The Broad Institute Genome Sequencing Center for Infectious Disease"/>
            <person name="Wu L."/>
            <person name="Ma J."/>
        </authorList>
    </citation>
    <scope>NUCLEOTIDE SEQUENCE [LARGE SCALE GENOMIC DNA]</scope>
    <source>
        <strain evidence="17">JCM 17706</strain>
    </source>
</reference>
<evidence type="ECO:0000256" key="7">
    <source>
        <dbReference type="ARBA" id="ARBA00022692"/>
    </source>
</evidence>
<organism evidence="16 17">
    <name type="scientific">Bartonella acomydis</name>
    <dbReference type="NCBI Taxonomy" id="686234"/>
    <lineage>
        <taxon>Bacteria</taxon>
        <taxon>Pseudomonadati</taxon>
        <taxon>Pseudomonadota</taxon>
        <taxon>Alphaproteobacteria</taxon>
        <taxon>Hyphomicrobiales</taxon>
        <taxon>Bartonellaceae</taxon>
        <taxon>Bartonella</taxon>
    </lineage>
</organism>
<evidence type="ECO:0000256" key="10">
    <source>
        <dbReference type="ARBA" id="ARBA00022967"/>
    </source>
</evidence>
<dbReference type="PANTHER" id="PTHR43394">
    <property type="entry name" value="ATP-DEPENDENT PERMEASE MDL1, MITOCHONDRIAL"/>
    <property type="match status" value="1"/>
</dbReference>
<sequence>MLLFKTYVRVLTYLNKEKNASFLICSANVILALITIAEPILFGRVIDAIAEKKAIILTLTIWICFGFFHIIAYILVARSADRLAHRRRLTVLTESFQRIIAMPLTWHQQRGTSNALHTLLRAVDAMATIWLDFMRQHLSTLLALFVLIPIAFNMNWRLSTVLVVLAIIYVLIARLVMRKTKDGQAAVECYHHNLFKHITDSISNVSVVQSYNLIKEETSTLLQHTNDLLKAQNPVLNWWALASGLNRMASTISIVCVLLLGAFFVAKGQLRVGEVVAFVGFAQLMIGRLDQMSSFINLTVSSQAKLQEFFAMEDSTFQIKEPENLPSLQNVKGAIQFHHVTYKFPNSSQGIFDISFEVKTGQTVAIVGPTGAGKTTLINLLQRVYDPTFGYISIDGINISSVNRESLRKSLATVFQDAGLFNRSIHDNISIGRENATNGELYEAAKIAAAHDFILKKTDRYNTMVGEQGSQLSGGEKQRVAIARAVLKNSPILILDEATSALDVETEARVKDALECISHNRTTFIIAHRLSTIRNADIVLFLEQGHLIEKGSFQELIDKGGRFYELLKTSGLTINQPGSEEEDKKVIPLHEAMAS</sequence>
<dbReference type="InterPro" id="IPR003439">
    <property type="entry name" value="ABC_transporter-like_ATP-bd"/>
</dbReference>
<dbReference type="PANTHER" id="PTHR43394:SF1">
    <property type="entry name" value="ATP-BINDING CASSETTE SUB-FAMILY B MEMBER 10, MITOCHONDRIAL"/>
    <property type="match status" value="1"/>
</dbReference>
<evidence type="ECO:0000256" key="6">
    <source>
        <dbReference type="ARBA" id="ARBA00022597"/>
    </source>
</evidence>
<dbReference type="InterPro" id="IPR017871">
    <property type="entry name" value="ABC_transporter-like_CS"/>
</dbReference>
<keyword evidence="5" id="KW-0997">Cell inner membrane</keyword>
<evidence type="ECO:0000313" key="17">
    <source>
        <dbReference type="Proteomes" id="UP001501525"/>
    </source>
</evidence>
<keyword evidence="10" id="KW-1278">Translocase</keyword>
<evidence type="ECO:0000256" key="9">
    <source>
        <dbReference type="ARBA" id="ARBA00022840"/>
    </source>
</evidence>
<gene>
    <name evidence="16" type="ORF">GCM10023260_15270</name>
</gene>
<evidence type="ECO:0000313" key="16">
    <source>
        <dbReference type="EMBL" id="GAA5102899.1"/>
    </source>
</evidence>
<keyword evidence="4" id="KW-1003">Cell membrane</keyword>
<dbReference type="InterPro" id="IPR011527">
    <property type="entry name" value="ABC1_TM_dom"/>
</dbReference>
<evidence type="ECO:0000256" key="5">
    <source>
        <dbReference type="ARBA" id="ARBA00022519"/>
    </source>
</evidence>
<dbReference type="SMART" id="SM00382">
    <property type="entry name" value="AAA"/>
    <property type="match status" value="1"/>
</dbReference>
<keyword evidence="7 13" id="KW-0812">Transmembrane</keyword>
<evidence type="ECO:0000256" key="2">
    <source>
        <dbReference type="ARBA" id="ARBA00005417"/>
    </source>
</evidence>
<keyword evidence="8" id="KW-0547">Nucleotide-binding</keyword>
<feature type="transmembrane region" description="Helical" evidence="13">
    <location>
        <begin position="54"/>
        <end position="77"/>
    </location>
</feature>
<evidence type="ECO:0000256" key="4">
    <source>
        <dbReference type="ARBA" id="ARBA00022475"/>
    </source>
</evidence>
<feature type="domain" description="ABC transporter" evidence="14">
    <location>
        <begin position="335"/>
        <end position="569"/>
    </location>
</feature>
<dbReference type="InterPro" id="IPR039421">
    <property type="entry name" value="Type_1_exporter"/>
</dbReference>
<feature type="domain" description="ABC transmembrane type-1" evidence="15">
    <location>
        <begin position="22"/>
        <end position="301"/>
    </location>
</feature>
<dbReference type="Pfam" id="PF00664">
    <property type="entry name" value="ABC_membrane"/>
    <property type="match status" value="1"/>
</dbReference>
<evidence type="ECO:0000256" key="1">
    <source>
        <dbReference type="ARBA" id="ARBA00004651"/>
    </source>
</evidence>
<dbReference type="InterPro" id="IPR005896">
    <property type="entry name" value="NdvA"/>
</dbReference>
<dbReference type="InterPro" id="IPR027417">
    <property type="entry name" value="P-loop_NTPase"/>
</dbReference>